<protein>
    <submittedName>
        <fullName evidence="9">Type VII secretion integral membrane protein EccD</fullName>
    </submittedName>
</protein>
<feature type="transmembrane region" description="Helical" evidence="7">
    <location>
        <begin position="229"/>
        <end position="250"/>
    </location>
</feature>
<proteinExistence type="inferred from homology"/>
<sequence length="445" mass="45392">MAKAQTAPTDLLRISIVGEGRRLDVAIPRQVPLIEVMPTFARNLGLLDARITTTGYVLQRVDGTPLKPAMSAGDQDVESGDVLTLSRGGLVATPRVYDDIVEAVLDVTGAQHPWSAKDNARTALAISLSFVAVCAVLLLTGGRGELLPIIIGGSGFVLLLAVSAFVSRMGEGEAGSSLGLAAAAFGALTAYLAVPDSASFWGWPMAAAGGGAVLGGAAALALNPSRPSVQYVPLITGGAIGLAGVAAAMWPSSAFASYTVMLAVTAVLANALPWLALGSTQIRVISPHTDAEVFADPVPINTETVYKKTATGHQSLTALRCALGLAMLIATPLVATGNGWSVLLCAFAFVGLMFPARMSFARSHVLVLLILGALGIAVTSVVAALSQPNLVPVMLIVLASVAGATIVITVLSPRARLRLARLADTAEVLALAGILPLGMIASGLV</sequence>
<comment type="similarity">
    <text evidence="2">Belongs to the EccD/Snm4 family.</text>
</comment>
<dbReference type="RefSeq" id="WP_147825131.1">
    <property type="nucleotide sequence ID" value="NZ_BAAARG010000001.1"/>
</dbReference>
<dbReference type="Pfam" id="PF08817">
    <property type="entry name" value="YukD"/>
    <property type="match status" value="1"/>
</dbReference>
<evidence type="ECO:0000259" key="8">
    <source>
        <dbReference type="Pfam" id="PF19053"/>
    </source>
</evidence>
<evidence type="ECO:0000313" key="10">
    <source>
        <dbReference type="Proteomes" id="UP000321196"/>
    </source>
</evidence>
<evidence type="ECO:0000256" key="3">
    <source>
        <dbReference type="ARBA" id="ARBA00022475"/>
    </source>
</evidence>
<evidence type="ECO:0000256" key="5">
    <source>
        <dbReference type="ARBA" id="ARBA00022989"/>
    </source>
</evidence>
<feature type="transmembrane region" description="Helical" evidence="7">
    <location>
        <begin position="365"/>
        <end position="385"/>
    </location>
</feature>
<evidence type="ECO:0000256" key="6">
    <source>
        <dbReference type="ARBA" id="ARBA00023136"/>
    </source>
</evidence>
<keyword evidence="5 7" id="KW-1133">Transmembrane helix</keyword>
<evidence type="ECO:0000256" key="4">
    <source>
        <dbReference type="ARBA" id="ARBA00022692"/>
    </source>
</evidence>
<dbReference type="Pfam" id="PF19053">
    <property type="entry name" value="EccD"/>
    <property type="match status" value="1"/>
</dbReference>
<gene>
    <name evidence="9" type="primary">eccD</name>
    <name evidence="9" type="ORF">FVP60_05035</name>
</gene>
<organism evidence="9 10">
    <name type="scientific">Microbacterium mitrae</name>
    <dbReference type="NCBI Taxonomy" id="664640"/>
    <lineage>
        <taxon>Bacteria</taxon>
        <taxon>Bacillati</taxon>
        <taxon>Actinomycetota</taxon>
        <taxon>Actinomycetes</taxon>
        <taxon>Micrococcales</taxon>
        <taxon>Microbacteriaceae</taxon>
        <taxon>Microbacterium</taxon>
    </lineage>
</organism>
<feature type="domain" description="EccD-like transmembrane" evidence="8">
    <location>
        <begin position="121"/>
        <end position="443"/>
    </location>
</feature>
<evidence type="ECO:0000256" key="2">
    <source>
        <dbReference type="ARBA" id="ARBA00006162"/>
    </source>
</evidence>
<comment type="subcellular location">
    <subcellularLocation>
        <location evidence="1">Cell membrane</location>
        <topology evidence="1">Multi-pass membrane protein</topology>
    </subcellularLocation>
</comment>
<feature type="transmembrane region" description="Helical" evidence="7">
    <location>
        <begin position="200"/>
        <end position="222"/>
    </location>
</feature>
<evidence type="ECO:0000313" key="9">
    <source>
        <dbReference type="EMBL" id="TXK06326.1"/>
    </source>
</evidence>
<keyword evidence="10" id="KW-1185">Reference proteome</keyword>
<keyword evidence="3" id="KW-1003">Cell membrane</keyword>
<dbReference type="GO" id="GO:0005886">
    <property type="term" value="C:plasma membrane"/>
    <property type="evidence" value="ECO:0007669"/>
    <property type="project" value="UniProtKB-SubCell"/>
</dbReference>
<evidence type="ECO:0000256" key="1">
    <source>
        <dbReference type="ARBA" id="ARBA00004651"/>
    </source>
</evidence>
<dbReference type="Proteomes" id="UP000321196">
    <property type="component" value="Unassembled WGS sequence"/>
</dbReference>
<keyword evidence="6 7" id="KW-0472">Membrane</keyword>
<dbReference type="InterPro" id="IPR044049">
    <property type="entry name" value="EccD_transm"/>
</dbReference>
<keyword evidence="4 7" id="KW-0812">Transmembrane</keyword>
<dbReference type="AlphaFoldDB" id="A0A5C8HQD6"/>
<feature type="transmembrane region" description="Helical" evidence="7">
    <location>
        <begin position="425"/>
        <end position="444"/>
    </location>
</feature>
<dbReference type="EMBL" id="VRSW01000001">
    <property type="protein sequence ID" value="TXK06326.1"/>
    <property type="molecule type" value="Genomic_DNA"/>
</dbReference>
<feature type="transmembrane region" description="Helical" evidence="7">
    <location>
        <begin position="178"/>
        <end position="194"/>
    </location>
</feature>
<dbReference type="NCBIfam" id="TIGR03920">
    <property type="entry name" value="T7SS_EccD"/>
    <property type="match status" value="1"/>
</dbReference>
<feature type="transmembrane region" description="Helical" evidence="7">
    <location>
        <begin position="340"/>
        <end position="358"/>
    </location>
</feature>
<accession>A0A5C8HQD6</accession>
<comment type="caution">
    <text evidence="9">The sequence shown here is derived from an EMBL/GenBank/DDBJ whole genome shotgun (WGS) entry which is preliminary data.</text>
</comment>
<reference evidence="9 10" key="1">
    <citation type="submission" date="2019-08" db="EMBL/GenBank/DDBJ databases">
        <authorList>
            <person name="Dong K."/>
        </authorList>
    </citation>
    <scope>NUCLEOTIDE SEQUENCE [LARGE SCALE GENOMIC DNA]</scope>
    <source>
        <strain evidence="9 10">M4-8</strain>
    </source>
</reference>
<dbReference type="Gene3D" id="3.10.20.90">
    <property type="entry name" value="Phosphatidylinositol 3-kinase Catalytic Subunit, Chain A, domain 1"/>
    <property type="match status" value="1"/>
</dbReference>
<dbReference type="InterPro" id="IPR006707">
    <property type="entry name" value="T7SS_EccD"/>
</dbReference>
<feature type="transmembrane region" description="Helical" evidence="7">
    <location>
        <begin position="146"/>
        <end position="166"/>
    </location>
</feature>
<name>A0A5C8HQD6_9MICO</name>
<feature type="transmembrane region" description="Helical" evidence="7">
    <location>
        <begin position="256"/>
        <end position="277"/>
    </location>
</feature>
<dbReference type="InterPro" id="IPR024962">
    <property type="entry name" value="YukD-like"/>
</dbReference>
<evidence type="ECO:0000256" key="7">
    <source>
        <dbReference type="SAM" id="Phobius"/>
    </source>
</evidence>
<feature type="transmembrane region" description="Helical" evidence="7">
    <location>
        <begin position="317"/>
        <end position="334"/>
    </location>
</feature>
<feature type="transmembrane region" description="Helical" evidence="7">
    <location>
        <begin position="391"/>
        <end position="413"/>
    </location>
</feature>
<dbReference type="OrthoDB" id="4824971at2"/>
<feature type="transmembrane region" description="Helical" evidence="7">
    <location>
        <begin position="122"/>
        <end position="140"/>
    </location>
</feature>